<proteinExistence type="predicted"/>
<evidence type="ECO:0008006" key="5">
    <source>
        <dbReference type="Google" id="ProtNLM"/>
    </source>
</evidence>
<evidence type="ECO:0000313" key="2">
    <source>
        <dbReference type="EMBL" id="RFA95081.1"/>
    </source>
</evidence>
<name>A0A371QXG2_9CREN</name>
<evidence type="ECO:0000313" key="3">
    <source>
        <dbReference type="Proteomes" id="UP000256877"/>
    </source>
</evidence>
<dbReference type="EMBL" id="NMUF01000093">
    <property type="protein sequence ID" value="RFA94281.1"/>
    <property type="molecule type" value="Genomic_DNA"/>
</dbReference>
<feature type="non-terminal residue" evidence="2">
    <location>
        <position position="1"/>
    </location>
</feature>
<dbReference type="Proteomes" id="UP000256877">
    <property type="component" value="Unassembled WGS sequence"/>
</dbReference>
<dbReference type="AlphaFoldDB" id="A0A371QXG2"/>
<sequence>TAVISATAIALAREGAFERAVEYVKKAAEAAYKAAREIFEKAKVTLQRLYELFVEAVARALDYVRARWFIIAAAGLIAWAVAQQLDFTLWQDHVALNAGAIAGLAKAAGVGEKWEEVRNAVLTKTASEKEIVERIAQLGLDKGVVEKAVSAFSTLRHAMDEEQIENVVLELRRLASYVQAMKAANYKKALEEASKAWYEERDPAALWALAVLGAKETGRCVKVFEDEDDKVAYLIASLTLLNHLKEFVELRDRVYKTLERLEKAVKNGRHAISDVWDDLNALAEAVERAREVTNELDRIAYRLEKAGFSGIAKRLKAATENVIRLAEATRDDLRSIKITRGERAVATLYSLVFDSLFGVSVKRALVTRGRKTVGTFGIISAVRSIPYGFYSKFSITESKELSETHKLLLRITSLLVDSLVRAMLTGKQNVEARIEEKTENSKRHIYVSFVEKTVERGRELSSRHGRRANS</sequence>
<evidence type="ECO:0000313" key="1">
    <source>
        <dbReference type="EMBL" id="RFA94281.1"/>
    </source>
</evidence>
<organism evidence="2 4">
    <name type="scientific">Pyrobaculum aerophilum</name>
    <dbReference type="NCBI Taxonomy" id="13773"/>
    <lineage>
        <taxon>Archaea</taxon>
        <taxon>Thermoproteota</taxon>
        <taxon>Thermoprotei</taxon>
        <taxon>Thermoproteales</taxon>
        <taxon>Thermoproteaceae</taxon>
        <taxon>Pyrobaculum</taxon>
    </lineage>
</organism>
<accession>A0A371QXG2</accession>
<gene>
    <name evidence="2" type="ORF">CGL51_08415</name>
    <name evidence="1" type="ORF">CGL52_14535</name>
</gene>
<comment type="caution">
    <text evidence="2">The sequence shown here is derived from an EMBL/GenBank/DDBJ whole genome shotgun (WGS) entry which is preliminary data.</text>
</comment>
<evidence type="ECO:0000313" key="4">
    <source>
        <dbReference type="Proteomes" id="UP000257123"/>
    </source>
</evidence>
<protein>
    <recommendedName>
        <fullName evidence="5">PaREP2b</fullName>
    </recommendedName>
</protein>
<reference evidence="3 4" key="1">
    <citation type="submission" date="2017-07" db="EMBL/GenBank/DDBJ databases">
        <title>Draft genome sequence of aerobic hyperthermophilic archaea, Pyrobaculum aerophilum YKB31 and YKB32.</title>
        <authorList>
            <person name="Mochizuki T."/>
            <person name="Berliner A.J."/>
            <person name="Yoshida-Takashima Y."/>
            <person name="Takaki Y."/>
            <person name="Nunoura T."/>
            <person name="Takai K."/>
        </authorList>
    </citation>
    <scope>NUCLEOTIDE SEQUENCE [LARGE SCALE GENOMIC DNA]</scope>
    <source>
        <strain evidence="2 4">YKB31</strain>
        <strain evidence="1 3">YKB32</strain>
    </source>
</reference>
<dbReference type="Proteomes" id="UP000257123">
    <property type="component" value="Unassembled WGS sequence"/>
</dbReference>
<dbReference type="EMBL" id="NMUE01000026">
    <property type="protein sequence ID" value="RFA95081.1"/>
    <property type="molecule type" value="Genomic_DNA"/>
</dbReference>